<evidence type="ECO:0000313" key="3">
    <source>
        <dbReference type="Proteomes" id="UP000320876"/>
    </source>
</evidence>
<dbReference type="Proteomes" id="UP000320876">
    <property type="component" value="Unassembled WGS sequence"/>
</dbReference>
<reference evidence="2 3" key="1">
    <citation type="submission" date="2019-06" db="EMBL/GenBank/DDBJ databases">
        <title>Sequencing the genomes of 1000 actinobacteria strains.</title>
        <authorList>
            <person name="Klenk H.-P."/>
        </authorList>
    </citation>
    <scope>NUCLEOTIDE SEQUENCE [LARGE SCALE GENOMIC DNA]</scope>
    <source>
        <strain evidence="2 3">DSM 45679</strain>
    </source>
</reference>
<name>A0A542DM21_AMYCI</name>
<feature type="compositionally biased region" description="Gly residues" evidence="1">
    <location>
        <begin position="378"/>
        <end position="404"/>
    </location>
</feature>
<feature type="region of interest" description="Disordered" evidence="1">
    <location>
        <begin position="165"/>
        <end position="450"/>
    </location>
</feature>
<dbReference type="InterPro" id="IPR038332">
    <property type="entry name" value="PPE_sf"/>
</dbReference>
<feature type="compositionally biased region" description="Gly residues" evidence="1">
    <location>
        <begin position="302"/>
        <end position="361"/>
    </location>
</feature>
<sequence length="450" mass="44169">MSMGQPSVCLSGQGIYENFSNAPGPDGLVATQDKLTRIMDEYRDLSDRIKQVAASFEEGWQGDASGSAQRGAGPLAVEHARASEEMNTGQQLLGRQTDSFDLARGNVRPIPEVPDEPSTMENVFTLGSAQNNYEGKVAAAREAERHNAEVMNLWTNHSSYNERMMPTDYGTALPKPSSVSLDSGGPGGTVGDGGSSGPEINRPAGDAGGTRASNVTGGSSWSPPPGITGGPGGGNVATPPAASTGGNLPGSTIPSGTVPSGSGGSGPNGPNNTGGWTQPRTDTGGNTRRNRPGTGGFDPTPIGGGGANKGGTSGTGGLRGTGGTSGTGGIGSGNAGSRLYGGAGSGTGGAPGSGVGPGRGTGAAMPGSGAAGSTGTAGTTGGAAGGRGGAMPMGAGAGGRGKGGGGDEDHERKYVMDEDEHFQATEDGEKLIDPRTGMTATPPVIGERKQ</sequence>
<dbReference type="AlphaFoldDB" id="A0A542DM21"/>
<protein>
    <recommendedName>
        <fullName evidence="4">PPE family protein</fullName>
    </recommendedName>
</protein>
<dbReference type="RefSeq" id="WP_141999866.1">
    <property type="nucleotide sequence ID" value="NZ_VFML01000001.1"/>
</dbReference>
<feature type="compositionally biased region" description="Low complexity" evidence="1">
    <location>
        <begin position="362"/>
        <end position="377"/>
    </location>
</feature>
<evidence type="ECO:0000313" key="2">
    <source>
        <dbReference type="EMBL" id="TQJ04146.1"/>
    </source>
</evidence>
<feature type="compositionally biased region" description="Low complexity" evidence="1">
    <location>
        <begin position="249"/>
        <end position="260"/>
    </location>
</feature>
<accession>A0A542DM21</accession>
<evidence type="ECO:0008006" key="4">
    <source>
        <dbReference type="Google" id="ProtNLM"/>
    </source>
</evidence>
<gene>
    <name evidence="2" type="ORF">FB471_3928</name>
</gene>
<dbReference type="Gene3D" id="1.20.1260.20">
    <property type="entry name" value="PPE superfamily"/>
    <property type="match status" value="1"/>
</dbReference>
<dbReference type="EMBL" id="VFML01000001">
    <property type="protein sequence ID" value="TQJ04146.1"/>
    <property type="molecule type" value="Genomic_DNA"/>
</dbReference>
<feature type="compositionally biased region" description="Gly residues" evidence="1">
    <location>
        <begin position="184"/>
        <end position="196"/>
    </location>
</feature>
<proteinExistence type="predicted"/>
<dbReference type="OrthoDB" id="3602820at2"/>
<evidence type="ECO:0000256" key="1">
    <source>
        <dbReference type="SAM" id="MobiDB-lite"/>
    </source>
</evidence>
<keyword evidence="3" id="KW-1185">Reference proteome</keyword>
<feature type="compositionally biased region" description="Basic and acidic residues" evidence="1">
    <location>
        <begin position="405"/>
        <end position="433"/>
    </location>
</feature>
<feature type="compositionally biased region" description="Low complexity" evidence="1">
    <location>
        <begin position="268"/>
        <end position="287"/>
    </location>
</feature>
<organism evidence="2 3">
    <name type="scientific">Amycolatopsis cihanbeyliensis</name>
    <dbReference type="NCBI Taxonomy" id="1128664"/>
    <lineage>
        <taxon>Bacteria</taxon>
        <taxon>Bacillati</taxon>
        <taxon>Actinomycetota</taxon>
        <taxon>Actinomycetes</taxon>
        <taxon>Pseudonocardiales</taxon>
        <taxon>Pseudonocardiaceae</taxon>
        <taxon>Amycolatopsis</taxon>
    </lineage>
</organism>
<comment type="caution">
    <text evidence="2">The sequence shown here is derived from an EMBL/GenBank/DDBJ whole genome shotgun (WGS) entry which is preliminary data.</text>
</comment>